<comment type="caution">
    <text evidence="2">The sequence shown here is derived from an EMBL/GenBank/DDBJ whole genome shotgun (WGS) entry which is preliminary data.</text>
</comment>
<dbReference type="PANTHER" id="PTHR13136">
    <property type="entry name" value="TESTIS DEVELOPMENT PROTEIN PRTD"/>
    <property type="match status" value="1"/>
</dbReference>
<dbReference type="AlphaFoldDB" id="A0A931LSH3"/>
<dbReference type="GO" id="GO:0016787">
    <property type="term" value="F:hydrolase activity"/>
    <property type="evidence" value="ECO:0007669"/>
    <property type="project" value="UniProtKB-KW"/>
</dbReference>
<evidence type="ECO:0000313" key="3">
    <source>
        <dbReference type="Proteomes" id="UP000727962"/>
    </source>
</evidence>
<sequence>MRWMVAAAGGQVPILADDEDGRTVVILAHGAGSHMEQKTIGWLSGLVRKAGARVVRFNFLYRAQGRSMPDRMPVLIETYRAVIGSVRERLAPESLIIGGHSMGGRVASMVEAQGQTADGLLLFGYPLHPPGQPEKLRDAHLGAIKTPTLQLNGTQDALCTKEIMDRIVSTLDPGMWQLCWIAGADHSYAVKKSSGRRREDVESDISAALQGWPPLR</sequence>
<name>A0A931LSH3_FIMGI</name>
<dbReference type="InterPro" id="IPR046879">
    <property type="entry name" value="KANL3/Tex30_Abhydrolase"/>
</dbReference>
<feature type="domain" description="KANL3/Tex30 alpha/beta hydrolase-like" evidence="1">
    <location>
        <begin position="22"/>
        <end position="208"/>
    </location>
</feature>
<dbReference type="Gene3D" id="3.40.50.1820">
    <property type="entry name" value="alpha/beta hydrolase"/>
    <property type="match status" value="1"/>
</dbReference>
<keyword evidence="2" id="KW-0378">Hydrolase</keyword>
<dbReference type="EMBL" id="JACOSL010000037">
    <property type="protein sequence ID" value="MBI1756638.1"/>
    <property type="molecule type" value="Genomic_DNA"/>
</dbReference>
<accession>A0A931LSH3</accession>
<gene>
    <name evidence="2" type="ORF">HYR64_05975</name>
</gene>
<dbReference type="Proteomes" id="UP000727962">
    <property type="component" value="Unassembled WGS sequence"/>
</dbReference>
<dbReference type="Pfam" id="PF20408">
    <property type="entry name" value="Abhydrolase_11"/>
    <property type="match status" value="1"/>
</dbReference>
<dbReference type="PANTHER" id="PTHR13136:SF11">
    <property type="entry name" value="TESTIS-EXPRESSED PROTEIN 30"/>
    <property type="match status" value="1"/>
</dbReference>
<proteinExistence type="predicted"/>
<dbReference type="InterPro" id="IPR029058">
    <property type="entry name" value="AB_hydrolase_fold"/>
</dbReference>
<dbReference type="SUPFAM" id="SSF53474">
    <property type="entry name" value="alpha/beta-Hydrolases"/>
    <property type="match status" value="1"/>
</dbReference>
<protein>
    <submittedName>
        <fullName evidence="2">Alpha/beta fold hydrolase</fullName>
    </submittedName>
</protein>
<evidence type="ECO:0000259" key="1">
    <source>
        <dbReference type="Pfam" id="PF20408"/>
    </source>
</evidence>
<dbReference type="InterPro" id="IPR026555">
    <property type="entry name" value="NSL3/Tex30"/>
</dbReference>
<reference evidence="2" key="1">
    <citation type="submission" date="2020-07" db="EMBL/GenBank/DDBJ databases">
        <title>Huge and variable diversity of episymbiotic CPR bacteria and DPANN archaea in groundwater ecosystems.</title>
        <authorList>
            <person name="He C.Y."/>
            <person name="Keren R."/>
            <person name="Whittaker M."/>
            <person name="Farag I.F."/>
            <person name="Doudna J."/>
            <person name="Cate J.H.D."/>
            <person name="Banfield J.F."/>
        </authorList>
    </citation>
    <scope>NUCLEOTIDE SEQUENCE</scope>
    <source>
        <strain evidence="2">NC_groundwater_17_Pr7_B-0.1um_64_12</strain>
    </source>
</reference>
<organism evidence="2 3">
    <name type="scientific">Fimbriimonas ginsengisoli</name>
    <dbReference type="NCBI Taxonomy" id="1005039"/>
    <lineage>
        <taxon>Bacteria</taxon>
        <taxon>Bacillati</taxon>
        <taxon>Armatimonadota</taxon>
        <taxon>Fimbriimonadia</taxon>
        <taxon>Fimbriimonadales</taxon>
        <taxon>Fimbriimonadaceae</taxon>
        <taxon>Fimbriimonas</taxon>
    </lineage>
</organism>
<evidence type="ECO:0000313" key="2">
    <source>
        <dbReference type="EMBL" id="MBI1756638.1"/>
    </source>
</evidence>